<dbReference type="PROSITE" id="PS50109">
    <property type="entry name" value="HIS_KIN"/>
    <property type="match status" value="1"/>
</dbReference>
<name>K0B5N1_9ARCH</name>
<dbReference type="STRING" id="1229908.NKOR_01745"/>
<evidence type="ECO:0000259" key="8">
    <source>
        <dbReference type="PROSITE" id="PS50109"/>
    </source>
</evidence>
<dbReference type="InterPro" id="IPR004358">
    <property type="entry name" value="Sig_transdc_His_kin-like_C"/>
</dbReference>
<feature type="transmembrane region" description="Helical" evidence="7">
    <location>
        <begin position="35"/>
        <end position="54"/>
    </location>
</feature>
<keyword evidence="10" id="KW-1185">Reference proteome</keyword>
<dbReference type="PRINTS" id="PR00344">
    <property type="entry name" value="BCTRLSENSOR"/>
</dbReference>
<dbReference type="SUPFAM" id="SSF47384">
    <property type="entry name" value="Homodimeric domain of signal transducing histidine kinase"/>
    <property type="match status" value="1"/>
</dbReference>
<dbReference type="GO" id="GO:0005524">
    <property type="term" value="F:ATP binding"/>
    <property type="evidence" value="ECO:0007669"/>
    <property type="project" value="UniProtKB-KW"/>
</dbReference>
<evidence type="ECO:0000313" key="10">
    <source>
        <dbReference type="Proteomes" id="UP000006101"/>
    </source>
</evidence>
<evidence type="ECO:0000256" key="5">
    <source>
        <dbReference type="ARBA" id="ARBA00022840"/>
    </source>
</evidence>
<dbReference type="AlphaFoldDB" id="K0B5N1"/>
<gene>
    <name evidence="9" type="ORF">NKOR_01745</name>
</gene>
<keyword evidence="1" id="KW-0597">Phosphoprotein</keyword>
<dbReference type="Gene3D" id="1.10.287.130">
    <property type="match status" value="1"/>
</dbReference>
<keyword evidence="7" id="KW-0472">Membrane</keyword>
<dbReference type="InterPro" id="IPR005467">
    <property type="entry name" value="His_kinase_dom"/>
</dbReference>
<dbReference type="Pfam" id="PF02518">
    <property type="entry name" value="HATPase_c"/>
    <property type="match status" value="1"/>
</dbReference>
<dbReference type="InterPro" id="IPR036097">
    <property type="entry name" value="HisK_dim/P_sf"/>
</dbReference>
<dbReference type="InterPro" id="IPR003661">
    <property type="entry name" value="HisK_dim/P_dom"/>
</dbReference>
<evidence type="ECO:0000256" key="2">
    <source>
        <dbReference type="ARBA" id="ARBA00022679"/>
    </source>
</evidence>
<evidence type="ECO:0000256" key="4">
    <source>
        <dbReference type="ARBA" id="ARBA00022777"/>
    </source>
</evidence>
<dbReference type="HOGENOM" id="CLU_539294_0_0_2"/>
<dbReference type="InterPro" id="IPR036890">
    <property type="entry name" value="HATPase_C_sf"/>
</dbReference>
<dbReference type="SMART" id="SM00387">
    <property type="entry name" value="HATPase_c"/>
    <property type="match status" value="1"/>
</dbReference>
<accession>K0B5N1</accession>
<dbReference type="Gene3D" id="3.30.565.10">
    <property type="entry name" value="Histidine kinase-like ATPase, C-terminal domain"/>
    <property type="match status" value="1"/>
</dbReference>
<keyword evidence="4 9" id="KW-0418">Kinase</keyword>
<feature type="transmembrane region" description="Helical" evidence="7">
    <location>
        <begin position="273"/>
        <end position="298"/>
    </location>
</feature>
<dbReference type="PANTHER" id="PTHR43065">
    <property type="entry name" value="SENSOR HISTIDINE KINASE"/>
    <property type="match status" value="1"/>
</dbReference>
<organism evidence="9 10">
    <name type="scientific">Candidatus Nitrosopumilus koreensis AR1</name>
    <dbReference type="NCBI Taxonomy" id="1229908"/>
    <lineage>
        <taxon>Archaea</taxon>
        <taxon>Nitrososphaerota</taxon>
        <taxon>Nitrososphaeria</taxon>
        <taxon>Nitrosopumilales</taxon>
        <taxon>Nitrosopumilaceae</taxon>
        <taxon>Nitrosopumilus</taxon>
    </lineage>
</organism>
<evidence type="ECO:0000313" key="9">
    <source>
        <dbReference type="EMBL" id="AFS80255.1"/>
    </source>
</evidence>
<dbReference type="GO" id="GO:0000155">
    <property type="term" value="F:phosphorelay sensor kinase activity"/>
    <property type="evidence" value="ECO:0007669"/>
    <property type="project" value="InterPro"/>
</dbReference>
<dbReference type="KEGG" id="nkr:NKOR_01745"/>
<dbReference type="PANTHER" id="PTHR43065:SF10">
    <property type="entry name" value="PEROXIDE STRESS-ACTIVATED HISTIDINE KINASE MAK3"/>
    <property type="match status" value="1"/>
</dbReference>
<dbReference type="CDD" id="cd00082">
    <property type="entry name" value="HisKA"/>
    <property type="match status" value="1"/>
</dbReference>
<keyword evidence="7" id="KW-0812">Transmembrane</keyword>
<evidence type="ECO:0000256" key="7">
    <source>
        <dbReference type="SAM" id="Phobius"/>
    </source>
</evidence>
<reference evidence="9 10" key="1">
    <citation type="journal article" date="2012" name="J. Bacteriol.">
        <title>Draft Genome Sequence of an Ammonia-Oxidizing Archaeon, "Candidatus Nitrosopumilus koreensis" AR1, from Marine Sediment.</title>
        <authorList>
            <person name="Park S.J."/>
            <person name="Kim J.G."/>
            <person name="Jung M.Y."/>
            <person name="Kim S.J."/>
            <person name="Cha I.T."/>
            <person name="Kwon K."/>
            <person name="Lee J.H."/>
            <person name="Rhee S.K."/>
        </authorList>
    </citation>
    <scope>NUCLEOTIDE SEQUENCE [LARGE SCALE GENOMIC DNA]</scope>
    <source>
        <strain evidence="9 10">AR1</strain>
    </source>
</reference>
<evidence type="ECO:0000256" key="3">
    <source>
        <dbReference type="ARBA" id="ARBA00022741"/>
    </source>
</evidence>
<sequence length="532" mass="60634">MNTLNGVLYLWVSKRIWFIRFRKNDDHMKNGKKPVGLILFSIIGVIIVASWILIATPMLKNNSAAFEDIREYLGEDAYAENIGDKLSEPIISSDFLEYKIVNQSGSILEIESSYITKDIITGETIYENYNTYYVDSTTRKHVDHDELYFIFPANVQKQDYFLFDPNMEVPAMFVFEGTKQIGNLEVYEFSCESIGDDFSQAWPEFLPDIVYADQTCKTSIEPVTGKTIEFAITWDMYVIKDGKHVSVEMGEAETTDFSELILLQSASDTKQLFYVYDFVVPVFLILVLVSIFFTILYINKSKEKGKIIIKQLEEMQKTEKIATIGHLASRLAHDIRNPLSVIQMTVDILRNDPEISKRFQKYGDSITESIQRIGYQVNNVLDYVQQKPLKLEKMAVSAIIDSALESLKIPENITVEKTATDEEIVCDHHMIRIVFINIITNAIYAIDSKVGKIRINVKPDYDSVKIEISNTGEPIPEKELEKIFEPLFTTKQEGTGLGLASCKSIIEQHGGTISVKNNPTTFTITLPRNQEK</sequence>
<dbReference type="Proteomes" id="UP000006101">
    <property type="component" value="Chromosome"/>
</dbReference>
<keyword evidence="2" id="KW-0808">Transferase</keyword>
<dbReference type="InterPro" id="IPR003594">
    <property type="entry name" value="HATPase_dom"/>
</dbReference>
<keyword evidence="5" id="KW-0067">ATP-binding</keyword>
<keyword evidence="3" id="KW-0547">Nucleotide-binding</keyword>
<evidence type="ECO:0000256" key="1">
    <source>
        <dbReference type="ARBA" id="ARBA00022553"/>
    </source>
</evidence>
<dbReference type="Pfam" id="PF00512">
    <property type="entry name" value="HisKA"/>
    <property type="match status" value="1"/>
</dbReference>
<dbReference type="InterPro" id="IPR021424">
    <property type="entry name" value="PorA"/>
</dbReference>
<protein>
    <submittedName>
        <fullName evidence="9">Histidine kinase</fullName>
    </submittedName>
</protein>
<keyword evidence="7" id="KW-1133">Transmembrane helix</keyword>
<dbReference type="PATRIC" id="fig|1229908.8.peg.367"/>
<dbReference type="SMART" id="SM00388">
    <property type="entry name" value="HisKA"/>
    <property type="match status" value="1"/>
</dbReference>
<dbReference type="CDD" id="cd00075">
    <property type="entry name" value="HATPase"/>
    <property type="match status" value="1"/>
</dbReference>
<dbReference type="SUPFAM" id="SSF55874">
    <property type="entry name" value="ATPase domain of HSP90 chaperone/DNA topoisomerase II/histidine kinase"/>
    <property type="match status" value="1"/>
</dbReference>
<evidence type="ECO:0000256" key="6">
    <source>
        <dbReference type="ARBA" id="ARBA00023012"/>
    </source>
</evidence>
<keyword evidence="6" id="KW-0902">Two-component regulatory system</keyword>
<feature type="domain" description="Histidine kinase" evidence="8">
    <location>
        <begin position="330"/>
        <end position="530"/>
    </location>
</feature>
<proteinExistence type="predicted"/>
<dbReference type="EMBL" id="CP003842">
    <property type="protein sequence ID" value="AFS80255.1"/>
    <property type="molecule type" value="Genomic_DNA"/>
</dbReference>
<dbReference type="Pfam" id="PF11271">
    <property type="entry name" value="PorA"/>
    <property type="match status" value="1"/>
</dbReference>